<name>A0AAE4BWM5_VARPD</name>
<feature type="chain" id="PRO_5042252860" evidence="1">
    <location>
        <begin position="25"/>
        <end position="148"/>
    </location>
</feature>
<dbReference type="EMBL" id="JAVDQZ010000004">
    <property type="protein sequence ID" value="MDR6427156.1"/>
    <property type="molecule type" value="Genomic_DNA"/>
</dbReference>
<dbReference type="Proteomes" id="UP001184828">
    <property type="component" value="Unassembled WGS sequence"/>
</dbReference>
<proteinExistence type="predicted"/>
<feature type="signal peptide" evidence="1">
    <location>
        <begin position="1"/>
        <end position="24"/>
    </location>
</feature>
<evidence type="ECO:0000313" key="3">
    <source>
        <dbReference type="Proteomes" id="UP001184828"/>
    </source>
</evidence>
<dbReference type="AlphaFoldDB" id="A0AAE4BWM5"/>
<keyword evidence="1" id="KW-0732">Signal</keyword>
<accession>A0AAE4BWM5</accession>
<organism evidence="2 3">
    <name type="scientific">Variovorax paradoxus</name>
    <dbReference type="NCBI Taxonomy" id="34073"/>
    <lineage>
        <taxon>Bacteria</taxon>
        <taxon>Pseudomonadati</taxon>
        <taxon>Pseudomonadota</taxon>
        <taxon>Betaproteobacteria</taxon>
        <taxon>Burkholderiales</taxon>
        <taxon>Comamonadaceae</taxon>
        <taxon>Variovorax</taxon>
    </lineage>
</organism>
<protein>
    <submittedName>
        <fullName evidence="2">Uncharacterized protein</fullName>
    </submittedName>
</protein>
<dbReference type="RefSeq" id="WP_145740361.1">
    <property type="nucleotide sequence ID" value="NZ_JAUSRU010000013.1"/>
</dbReference>
<evidence type="ECO:0000256" key="1">
    <source>
        <dbReference type="SAM" id="SignalP"/>
    </source>
</evidence>
<evidence type="ECO:0000313" key="2">
    <source>
        <dbReference type="EMBL" id="MDR6427156.1"/>
    </source>
</evidence>
<gene>
    <name evidence="2" type="ORF">J2738_003294</name>
</gene>
<comment type="caution">
    <text evidence="2">The sequence shown here is derived from an EMBL/GenBank/DDBJ whole genome shotgun (WGS) entry which is preliminary data.</text>
</comment>
<reference evidence="2" key="1">
    <citation type="submission" date="2023-07" db="EMBL/GenBank/DDBJ databases">
        <title>Sorghum-associated microbial communities from plants grown in Nebraska, USA.</title>
        <authorList>
            <person name="Schachtman D."/>
        </authorList>
    </citation>
    <scope>NUCLEOTIDE SEQUENCE</scope>
    <source>
        <strain evidence="2">DS2114</strain>
    </source>
</reference>
<sequence length="148" mass="15966">MGIRVKRLVFQLLLLSLAAGSASAGTITCVPAAGSGAAAPFNRVRRIAIDEHSRTVNMDVVRFRTKDTETMGKLRADLVSMEDSQSGEPVYVFNSIPAAGVEVTSLFKLFKAAEWRLMSADVAFVNKVPAVRAVEQGVVFDCKRSDMG</sequence>